<dbReference type="Proteomes" id="UP000502677">
    <property type="component" value="Chromosome"/>
</dbReference>
<protein>
    <submittedName>
        <fullName evidence="3">Uncharacterized protein</fullName>
    </submittedName>
</protein>
<gene>
    <name evidence="3" type="ORF">G7068_07790</name>
</gene>
<accession>A0A6G7XEY7</accession>
<keyword evidence="2" id="KW-0472">Membrane</keyword>
<evidence type="ECO:0000313" key="3">
    <source>
        <dbReference type="EMBL" id="QIK63113.1"/>
    </source>
</evidence>
<name>A0A6G7XEY7_9MICO</name>
<feature type="transmembrane region" description="Helical" evidence="2">
    <location>
        <begin position="223"/>
        <end position="240"/>
    </location>
</feature>
<sequence>MRSGKRTIQRVALGATAAAVALGAVHSIEAPAHAETSPEVIELSSDGASYSRSMSGLFGPVALTPLSSVDESFWVRNAGKAPAYLTIMATNATVSDPNLAAALTLSAGLADTNPAFPLPAKGSCVTLEAGQLLGAGKDVRVSSQLALGNLNGTQGQGAKLDFNLRVMLSDLPLTSVGDTKCAEMPGDENETDGSTKPPTTGVSGGGSGSPGALETTGTELGTLLSWGAVLAALGFAIVAFKRRRRSEEQ</sequence>
<dbReference type="EMBL" id="CP049863">
    <property type="protein sequence ID" value="QIK63113.1"/>
    <property type="molecule type" value="Genomic_DNA"/>
</dbReference>
<dbReference type="KEGG" id="lvi:G7068_07790"/>
<keyword evidence="2" id="KW-1133">Transmembrane helix</keyword>
<organism evidence="3 4">
    <name type="scientific">Leucobacter viscericola</name>
    <dbReference type="NCBI Taxonomy" id="2714935"/>
    <lineage>
        <taxon>Bacteria</taxon>
        <taxon>Bacillati</taxon>
        <taxon>Actinomycetota</taxon>
        <taxon>Actinomycetes</taxon>
        <taxon>Micrococcales</taxon>
        <taxon>Microbacteriaceae</taxon>
        <taxon>Leucobacter</taxon>
    </lineage>
</organism>
<keyword evidence="4" id="KW-1185">Reference proteome</keyword>
<evidence type="ECO:0000256" key="1">
    <source>
        <dbReference type="SAM" id="MobiDB-lite"/>
    </source>
</evidence>
<keyword evidence="2" id="KW-0812">Transmembrane</keyword>
<evidence type="ECO:0000256" key="2">
    <source>
        <dbReference type="SAM" id="Phobius"/>
    </source>
</evidence>
<feature type="region of interest" description="Disordered" evidence="1">
    <location>
        <begin position="178"/>
        <end position="216"/>
    </location>
</feature>
<dbReference type="AlphaFoldDB" id="A0A6G7XEY7"/>
<evidence type="ECO:0000313" key="4">
    <source>
        <dbReference type="Proteomes" id="UP000502677"/>
    </source>
</evidence>
<dbReference type="RefSeq" id="WP_166290839.1">
    <property type="nucleotide sequence ID" value="NZ_CP049863.1"/>
</dbReference>
<reference evidence="3 4" key="1">
    <citation type="submission" date="2020-03" db="EMBL/GenBank/DDBJ databases">
        <title>Leucobacter sp. nov., isolated from beetles.</title>
        <authorList>
            <person name="Hyun D.-W."/>
            <person name="Bae J.-W."/>
        </authorList>
    </citation>
    <scope>NUCLEOTIDE SEQUENCE [LARGE SCALE GENOMIC DNA]</scope>
    <source>
        <strain evidence="3 4">HDW9C</strain>
    </source>
</reference>
<proteinExistence type="predicted"/>